<dbReference type="Proteomes" id="UP000001318">
    <property type="component" value="Chromosome"/>
</dbReference>
<evidence type="ECO:0000256" key="3">
    <source>
        <dbReference type="ARBA" id="ARBA00022691"/>
    </source>
</evidence>
<dbReference type="InterPro" id="IPR002792">
    <property type="entry name" value="TRAM_dom"/>
</dbReference>
<feature type="binding site" evidence="4">
    <location>
        <position position="316"/>
    </location>
    <ligand>
        <name>S-adenosyl-L-methionine</name>
        <dbReference type="ChEBI" id="CHEBI:59789"/>
    </ligand>
</feature>
<dbReference type="eggNOG" id="COG2265">
    <property type="taxonomic scope" value="Bacteria"/>
</dbReference>
<comment type="similarity">
    <text evidence="4">Belongs to the class I-like SAM-binding methyltransferase superfamily. RNA M5U methyltransferase family.</text>
</comment>
<dbReference type="KEGG" id="cms:CMS0612"/>
<dbReference type="EMBL" id="AM849034">
    <property type="protein sequence ID" value="CAQ00732.1"/>
    <property type="molecule type" value="Genomic_DNA"/>
</dbReference>
<evidence type="ECO:0000259" key="5">
    <source>
        <dbReference type="PROSITE" id="PS50926"/>
    </source>
</evidence>
<dbReference type="InterPro" id="IPR029063">
    <property type="entry name" value="SAM-dependent_MTases_sf"/>
</dbReference>
<dbReference type="PANTHER" id="PTHR11061">
    <property type="entry name" value="RNA M5U METHYLTRANSFERASE"/>
    <property type="match status" value="1"/>
</dbReference>
<dbReference type="SUPFAM" id="SSF53335">
    <property type="entry name" value="S-adenosyl-L-methionine-dependent methyltransferases"/>
    <property type="match status" value="1"/>
</dbReference>
<sequence>MVARGSGPPAARPVCPCRLRVCQGCGMGEQVGREVEVDVTNMAHGGVSVARHDGRVIFVSDAIPGERVRARITEDSKKSFWRADTVEVLDASPHRRPHVWAEASVDRAPEDRVGGAELGHIRLSHQRELKRQVVVDSLSRMAHVDHDVRVQALPGDDESDGLGWRTRVSLHVADDGTVGPYASRSHRVIPVQSLPLATAGVNGAAPFGQRFPGVEGIDLVAPSDGHVRMLLIDGKAQRRDTITERVRDREFKLEAGGFWQVHRRAAETLYDAVQSSIDEALFDPRAANLDLYGGVGLLAAAVGDRFGDTTRITSVESDEVATEFAGDNLAEWVGAASLTSRVDRYLQQLAREATPAERRRLQGATVVLDPPRAGAKKPVVDALAELHPAQVVYVACDPVALARDVALFAERGYELRSVRSYDLFPHTHHVESVAVLVPAGS</sequence>
<feature type="binding site" evidence="4">
    <location>
        <position position="369"/>
    </location>
    <ligand>
        <name>S-adenosyl-L-methionine</name>
        <dbReference type="ChEBI" id="CHEBI:59789"/>
    </ligand>
</feature>
<feature type="domain" description="TRAM" evidence="5">
    <location>
        <begin position="28"/>
        <end position="87"/>
    </location>
</feature>
<dbReference type="STRING" id="31964.CMS0612"/>
<keyword evidence="7" id="KW-1185">Reference proteome</keyword>
<dbReference type="SUPFAM" id="SSF50249">
    <property type="entry name" value="Nucleic acid-binding proteins"/>
    <property type="match status" value="1"/>
</dbReference>
<dbReference type="PROSITE" id="PS50926">
    <property type="entry name" value="TRAM"/>
    <property type="match status" value="1"/>
</dbReference>
<dbReference type="AlphaFoldDB" id="B0RDT9"/>
<dbReference type="InterPro" id="IPR012340">
    <property type="entry name" value="NA-bd_OB-fold"/>
</dbReference>
<feature type="binding site" evidence="4">
    <location>
        <position position="260"/>
    </location>
    <ligand>
        <name>S-adenosyl-L-methionine</name>
        <dbReference type="ChEBI" id="CHEBI:59789"/>
    </ligand>
</feature>
<name>B0RDT9_CLASE</name>
<keyword evidence="2 4" id="KW-0808">Transferase</keyword>
<dbReference type="InterPro" id="IPR010280">
    <property type="entry name" value="U5_MeTrfase_fam"/>
</dbReference>
<evidence type="ECO:0000313" key="6">
    <source>
        <dbReference type="EMBL" id="CAQ00732.1"/>
    </source>
</evidence>
<dbReference type="GO" id="GO:0070041">
    <property type="term" value="F:rRNA (uridine-C5-)-methyltransferase activity"/>
    <property type="evidence" value="ECO:0007669"/>
    <property type="project" value="TreeGrafter"/>
</dbReference>
<protein>
    <submittedName>
        <fullName evidence="6">RNA methyltransferase</fullName>
    </submittedName>
</protein>
<dbReference type="HOGENOM" id="CLU_014689_7_0_11"/>
<dbReference type="Pfam" id="PF05958">
    <property type="entry name" value="tRNA_U5-meth_tr"/>
    <property type="match status" value="1"/>
</dbReference>
<dbReference type="GO" id="GO:0070475">
    <property type="term" value="P:rRNA base methylation"/>
    <property type="evidence" value="ECO:0007669"/>
    <property type="project" value="TreeGrafter"/>
</dbReference>
<feature type="binding site" evidence="4">
    <location>
        <position position="292"/>
    </location>
    <ligand>
        <name>S-adenosyl-L-methionine</name>
        <dbReference type="ChEBI" id="CHEBI:59789"/>
    </ligand>
</feature>
<proteinExistence type="inferred from homology"/>
<dbReference type="PROSITE" id="PS51687">
    <property type="entry name" value="SAM_MT_RNA_M5U"/>
    <property type="match status" value="1"/>
</dbReference>
<organism evidence="6 7">
    <name type="scientific">Clavibacter sepedonicus</name>
    <name type="common">Clavibacter michiganensis subsp. sepedonicus</name>
    <dbReference type="NCBI Taxonomy" id="31964"/>
    <lineage>
        <taxon>Bacteria</taxon>
        <taxon>Bacillati</taxon>
        <taxon>Actinomycetota</taxon>
        <taxon>Actinomycetes</taxon>
        <taxon>Micrococcales</taxon>
        <taxon>Microbacteriaceae</taxon>
        <taxon>Clavibacter</taxon>
    </lineage>
</organism>
<accession>B0RDT9</accession>
<dbReference type="Gene3D" id="3.40.50.150">
    <property type="entry name" value="Vaccinia Virus protein VP39"/>
    <property type="match status" value="1"/>
</dbReference>
<evidence type="ECO:0000256" key="1">
    <source>
        <dbReference type="ARBA" id="ARBA00022603"/>
    </source>
</evidence>
<dbReference type="Gene3D" id="2.40.50.140">
    <property type="entry name" value="Nucleic acid-binding proteins"/>
    <property type="match status" value="1"/>
</dbReference>
<evidence type="ECO:0000313" key="7">
    <source>
        <dbReference type="Proteomes" id="UP000001318"/>
    </source>
</evidence>
<dbReference type="PANTHER" id="PTHR11061:SF30">
    <property type="entry name" value="TRNA (URACIL(54)-C(5))-METHYLTRANSFERASE"/>
    <property type="match status" value="1"/>
</dbReference>
<evidence type="ECO:0000256" key="2">
    <source>
        <dbReference type="ARBA" id="ARBA00022679"/>
    </source>
</evidence>
<keyword evidence="1 4" id="KW-0489">Methyltransferase</keyword>
<reference evidence="6 7" key="1">
    <citation type="journal article" date="2008" name="J. Bacteriol.">
        <title>Genome of the actinomycete plant pathogen Clavibacter michiganensis subsp. sepedonicus suggests recent niche adaptation.</title>
        <authorList>
            <person name="Bentley S.D."/>
            <person name="Corton C."/>
            <person name="Brown S.E."/>
            <person name="Barron A."/>
            <person name="Clark L."/>
            <person name="Doggett J."/>
            <person name="Harris B."/>
            <person name="Ormond D."/>
            <person name="Quail M.A."/>
            <person name="May G."/>
            <person name="Francis D."/>
            <person name="Knudson D."/>
            <person name="Parkhill J."/>
            <person name="Ishimaru C.A."/>
        </authorList>
    </citation>
    <scope>NUCLEOTIDE SEQUENCE [LARGE SCALE GENOMIC DNA]</scope>
    <source>
        <strain evidence="7">ATCC 33113 / DSM 20744 / JCM 9667 / LMG 2889 / ICMP 2535 / C-1</strain>
    </source>
</reference>
<evidence type="ECO:0000256" key="4">
    <source>
        <dbReference type="PROSITE-ProRule" id="PRU01024"/>
    </source>
</evidence>
<keyword evidence="3 4" id="KW-0949">S-adenosyl-L-methionine</keyword>
<dbReference type="Pfam" id="PF01938">
    <property type="entry name" value="TRAM"/>
    <property type="match status" value="1"/>
</dbReference>
<gene>
    <name evidence="6" type="ordered locus">CMS0612</name>
</gene>
<feature type="active site" description="Nucleophile" evidence="4">
    <location>
        <position position="396"/>
    </location>
</feature>